<feature type="transmembrane region" description="Helical" evidence="9">
    <location>
        <begin position="310"/>
        <end position="330"/>
    </location>
</feature>
<sequence>MAAIPRTGWAHAVLMESVPADGATLDAPPAELRLSFNEPVSPIRFQLLDQQGRDMADPAGTVAENDTVRLALPPGLPQGLYVASYRMTSADGHPVAGSFTFGIGMTPPPPAATPEPDDPARTAALAGVLLRALHYAALLAGTGGGLFLLLVGGRSSALSDRVTPALGAMLLAAGLSGLLLVGVTGAVLTGQPLAALATASAWSTGAGSSVGLSIGIAALALLCTAGGLAGWGRSKAGWLLLAAGALLGALSLAATGHAATAPPRWLAAPLVALHGLMAAFWVGALWPLAVALRLEPAAEAARLTRRFSRLAVGAVAVLAGAGAILSVLQLRPAGAVSGSAILEAILSTGYGWLWSGKMLAVLLLLGLAAWNRQSLTPALDRGGTGPVRALRRSIALEMAVAGTILLLSASFALTPPPRARSGGVERPPPGFSIVTVRNGHMAIIDVDPARPGRNRIRLHLQDEDGKQLAAREATAEWELPTAGIAPLRRPLSSLGPGFFGSDDMELPLAGRWELRLDVLIDDFDKQVFRTRLQLGEPAAGTK</sequence>
<evidence type="ECO:0000313" key="12">
    <source>
        <dbReference type="EMBL" id="ALG73137.1"/>
    </source>
</evidence>
<feature type="transmembrane region" description="Helical" evidence="9">
    <location>
        <begin position="238"/>
        <end position="259"/>
    </location>
</feature>
<reference evidence="13" key="1">
    <citation type="submission" date="2015-08" db="EMBL/GenBank/DDBJ databases">
        <title>Complete Genome Sequence of Azospirillum thiophilum BV-S.</title>
        <authorList>
            <person name="Fomenkov A."/>
            <person name="Vincze T."/>
            <person name="Grabovich M."/>
            <person name="Dubinina G."/>
            <person name="Orlova M."/>
            <person name="Belousova E."/>
            <person name="Roberts R.J."/>
        </authorList>
    </citation>
    <scope>NUCLEOTIDE SEQUENCE [LARGE SCALE GENOMIC DNA]</scope>
    <source>
        <strain evidence="13">BV-S</strain>
    </source>
</reference>
<feature type="transmembrane region" description="Helical" evidence="9">
    <location>
        <begin position="165"/>
        <end position="190"/>
    </location>
</feature>
<dbReference type="InterPro" id="IPR008457">
    <property type="entry name" value="Cu-R_CopD_dom"/>
</dbReference>
<organism evidence="12 13">
    <name type="scientific">Azospirillum thiophilum</name>
    <dbReference type="NCBI Taxonomy" id="528244"/>
    <lineage>
        <taxon>Bacteria</taxon>
        <taxon>Pseudomonadati</taxon>
        <taxon>Pseudomonadota</taxon>
        <taxon>Alphaproteobacteria</taxon>
        <taxon>Rhodospirillales</taxon>
        <taxon>Azospirillaceae</taxon>
        <taxon>Azospirillum</taxon>
    </lineage>
</organism>
<keyword evidence="5" id="KW-0732">Signal</keyword>
<dbReference type="Proteomes" id="UP000069935">
    <property type="component" value="Chromosome 2"/>
</dbReference>
<evidence type="ECO:0000256" key="4">
    <source>
        <dbReference type="ARBA" id="ARBA00022723"/>
    </source>
</evidence>
<dbReference type="Gene3D" id="2.60.40.1220">
    <property type="match status" value="1"/>
</dbReference>
<dbReference type="Pfam" id="PF04234">
    <property type="entry name" value="CopC"/>
    <property type="match status" value="1"/>
</dbReference>
<feature type="transmembrane region" description="Helical" evidence="9">
    <location>
        <begin position="210"/>
        <end position="231"/>
    </location>
</feature>
<evidence type="ECO:0000256" key="6">
    <source>
        <dbReference type="ARBA" id="ARBA00022989"/>
    </source>
</evidence>
<evidence type="ECO:0000256" key="7">
    <source>
        <dbReference type="ARBA" id="ARBA00023008"/>
    </source>
</evidence>
<dbReference type="PANTHER" id="PTHR34820:SF4">
    <property type="entry name" value="INNER MEMBRANE PROTEIN YEBZ"/>
    <property type="match status" value="1"/>
</dbReference>
<evidence type="ECO:0000256" key="3">
    <source>
        <dbReference type="ARBA" id="ARBA00022692"/>
    </source>
</evidence>
<evidence type="ECO:0000256" key="9">
    <source>
        <dbReference type="SAM" id="Phobius"/>
    </source>
</evidence>
<evidence type="ECO:0000256" key="5">
    <source>
        <dbReference type="ARBA" id="ARBA00022729"/>
    </source>
</evidence>
<feature type="domain" description="CopC" evidence="10">
    <location>
        <begin position="11"/>
        <end position="102"/>
    </location>
</feature>
<keyword evidence="3 9" id="KW-0812">Transmembrane</keyword>
<dbReference type="GO" id="GO:0042597">
    <property type="term" value="C:periplasmic space"/>
    <property type="evidence" value="ECO:0007669"/>
    <property type="project" value="InterPro"/>
</dbReference>
<comment type="subcellular location">
    <subcellularLocation>
        <location evidence="1">Cell membrane</location>
        <topology evidence="1">Multi-pass membrane protein</topology>
    </subcellularLocation>
</comment>
<keyword evidence="6 9" id="KW-1133">Transmembrane helix</keyword>
<dbReference type="GO" id="GO:0046688">
    <property type="term" value="P:response to copper ion"/>
    <property type="evidence" value="ECO:0007669"/>
    <property type="project" value="InterPro"/>
</dbReference>
<evidence type="ECO:0000256" key="2">
    <source>
        <dbReference type="ARBA" id="ARBA00022475"/>
    </source>
</evidence>
<evidence type="ECO:0008006" key="14">
    <source>
        <dbReference type="Google" id="ProtNLM"/>
    </source>
</evidence>
<dbReference type="InterPro" id="IPR032694">
    <property type="entry name" value="CopC/D"/>
</dbReference>
<evidence type="ECO:0000256" key="1">
    <source>
        <dbReference type="ARBA" id="ARBA00004651"/>
    </source>
</evidence>
<dbReference type="EMBL" id="CP012402">
    <property type="protein sequence ID" value="ALG73137.1"/>
    <property type="molecule type" value="Genomic_DNA"/>
</dbReference>
<keyword evidence="8 9" id="KW-0472">Membrane</keyword>
<dbReference type="AlphaFoldDB" id="A0AAC8W187"/>
<proteinExistence type="predicted"/>
<feature type="transmembrane region" description="Helical" evidence="9">
    <location>
        <begin position="132"/>
        <end position="153"/>
    </location>
</feature>
<dbReference type="PANTHER" id="PTHR34820">
    <property type="entry name" value="INNER MEMBRANE PROTEIN YEBZ"/>
    <property type="match status" value="1"/>
</dbReference>
<dbReference type="KEGG" id="ati:AL072_16420"/>
<dbReference type="InterPro" id="IPR007348">
    <property type="entry name" value="CopC_dom"/>
</dbReference>
<dbReference type="GO" id="GO:0005507">
    <property type="term" value="F:copper ion binding"/>
    <property type="evidence" value="ECO:0007669"/>
    <property type="project" value="InterPro"/>
</dbReference>
<keyword evidence="4" id="KW-0479">Metal-binding</keyword>
<dbReference type="InterPro" id="IPR014756">
    <property type="entry name" value="Ig_E-set"/>
</dbReference>
<accession>A0AAC8W187</accession>
<keyword evidence="13" id="KW-1185">Reference proteome</keyword>
<dbReference type="Pfam" id="PF05425">
    <property type="entry name" value="CopD"/>
    <property type="match status" value="1"/>
</dbReference>
<keyword evidence="2" id="KW-1003">Cell membrane</keyword>
<feature type="domain" description="Copper resistance protein D" evidence="11">
    <location>
        <begin position="302"/>
        <end position="410"/>
    </location>
</feature>
<dbReference type="GO" id="GO:0005886">
    <property type="term" value="C:plasma membrane"/>
    <property type="evidence" value="ECO:0007669"/>
    <property type="project" value="UniProtKB-SubCell"/>
</dbReference>
<dbReference type="GO" id="GO:0006825">
    <property type="term" value="P:copper ion transport"/>
    <property type="evidence" value="ECO:0007669"/>
    <property type="project" value="InterPro"/>
</dbReference>
<reference evidence="12 13" key="2">
    <citation type="journal article" date="2016" name="Genome Announc.">
        <title>Complete Genome Sequence of a Strain of Azospirillum thiophilum Isolated from a Sulfide Spring.</title>
        <authorList>
            <person name="Fomenkov A."/>
            <person name="Vincze T."/>
            <person name="Grabovich M."/>
            <person name="Anton B.P."/>
            <person name="Dubinina G."/>
            <person name="Orlova M."/>
            <person name="Belousova E."/>
            <person name="Roberts R.J."/>
        </authorList>
    </citation>
    <scope>NUCLEOTIDE SEQUENCE [LARGE SCALE GENOMIC DNA]</scope>
    <source>
        <strain evidence="12 13">BV-S</strain>
    </source>
</reference>
<protein>
    <recommendedName>
        <fullName evidence="14">Copper resistance protein</fullName>
    </recommendedName>
</protein>
<evidence type="ECO:0000259" key="11">
    <source>
        <dbReference type="Pfam" id="PF05425"/>
    </source>
</evidence>
<dbReference type="InterPro" id="IPR014755">
    <property type="entry name" value="Cu-Rt/internalin_Ig-like"/>
</dbReference>
<evidence type="ECO:0000256" key="8">
    <source>
        <dbReference type="ARBA" id="ARBA00023136"/>
    </source>
</evidence>
<dbReference type="SUPFAM" id="SSF81296">
    <property type="entry name" value="E set domains"/>
    <property type="match status" value="1"/>
</dbReference>
<gene>
    <name evidence="12" type="ORF">AL072_16420</name>
</gene>
<feature type="transmembrane region" description="Helical" evidence="9">
    <location>
        <begin position="350"/>
        <end position="370"/>
    </location>
</feature>
<evidence type="ECO:0000313" key="13">
    <source>
        <dbReference type="Proteomes" id="UP000069935"/>
    </source>
</evidence>
<feature type="transmembrane region" description="Helical" evidence="9">
    <location>
        <begin position="265"/>
        <end position="289"/>
    </location>
</feature>
<evidence type="ECO:0000259" key="10">
    <source>
        <dbReference type="Pfam" id="PF04234"/>
    </source>
</evidence>
<name>A0AAC8W187_9PROT</name>
<feature type="transmembrane region" description="Helical" evidence="9">
    <location>
        <begin position="394"/>
        <end position="413"/>
    </location>
</feature>
<keyword evidence="7" id="KW-0186">Copper</keyword>